<dbReference type="RefSeq" id="WP_342732419.1">
    <property type="nucleotide sequence ID" value="NZ_FOHJ01000006.1"/>
</dbReference>
<name>A0A1I0FV06_9BACI</name>
<reference evidence="2" key="1">
    <citation type="submission" date="2016-10" db="EMBL/GenBank/DDBJ databases">
        <authorList>
            <person name="Varghese N."/>
            <person name="Submissions S."/>
        </authorList>
    </citation>
    <scope>NUCLEOTIDE SEQUENCE [LARGE SCALE GENOMIC DNA]</scope>
    <source>
        <strain evidence="2">CGMCC 1.3566</strain>
    </source>
</reference>
<keyword evidence="2" id="KW-1185">Reference proteome</keyword>
<organism evidence="1 2">
    <name type="scientific">Salinibacillus kushneri</name>
    <dbReference type="NCBI Taxonomy" id="237682"/>
    <lineage>
        <taxon>Bacteria</taxon>
        <taxon>Bacillati</taxon>
        <taxon>Bacillota</taxon>
        <taxon>Bacilli</taxon>
        <taxon>Bacillales</taxon>
        <taxon>Bacillaceae</taxon>
        <taxon>Salinibacillus</taxon>
    </lineage>
</organism>
<gene>
    <name evidence="1" type="ORF">SAMN05421676_10676</name>
</gene>
<evidence type="ECO:0000313" key="2">
    <source>
        <dbReference type="Proteomes" id="UP000199095"/>
    </source>
</evidence>
<dbReference type="Proteomes" id="UP000199095">
    <property type="component" value="Unassembled WGS sequence"/>
</dbReference>
<dbReference type="InterPro" id="IPR014198">
    <property type="entry name" value="Spore_III_AB"/>
</dbReference>
<accession>A0A1I0FV06</accession>
<dbReference type="STRING" id="237682.SAMN05421676_10676"/>
<dbReference type="AlphaFoldDB" id="A0A1I0FV06"/>
<dbReference type="PIRSF" id="PIRSF021435">
    <property type="entry name" value="SpoIIIAB"/>
    <property type="match status" value="1"/>
</dbReference>
<sequence>MKWIGAMLFLLATTQIGFDIAKRLSDRPKQIRQLKNALQILEAEIVYGQTAIHDVFRQLSKQMPQPLAHFFEALHDKLTISQTTLYDIWNPTLKKFWKQTAMKKNEQEIMDQFGKTLGQHDFTQQQKHIQLALTHLDRELENAEEEKYRYGRMAKSLGVLTGLFVILLLI</sequence>
<dbReference type="NCBIfam" id="TIGR02833">
    <property type="entry name" value="spore_III_AB"/>
    <property type="match status" value="1"/>
</dbReference>
<protein>
    <submittedName>
        <fullName evidence="1">Stage III sporulation protein AB</fullName>
    </submittedName>
</protein>
<proteinExistence type="predicted"/>
<dbReference type="EMBL" id="FOHJ01000006">
    <property type="protein sequence ID" value="SET61407.1"/>
    <property type="molecule type" value="Genomic_DNA"/>
</dbReference>
<evidence type="ECO:0000313" key="1">
    <source>
        <dbReference type="EMBL" id="SET61407.1"/>
    </source>
</evidence>
<dbReference type="Pfam" id="PF09548">
    <property type="entry name" value="Spore_III_AB"/>
    <property type="match status" value="1"/>
</dbReference>